<feature type="compositionally biased region" description="Basic residues" evidence="1">
    <location>
        <begin position="115"/>
        <end position="125"/>
    </location>
</feature>
<dbReference type="RefSeq" id="WP_306735448.1">
    <property type="nucleotide sequence ID" value="NZ_JANHAX010000002.1"/>
</dbReference>
<comment type="caution">
    <text evidence="2">The sequence shown here is derived from an EMBL/GenBank/DDBJ whole genome shotgun (WGS) entry which is preliminary data.</text>
</comment>
<evidence type="ECO:0000313" key="2">
    <source>
        <dbReference type="EMBL" id="MDQ2090181.1"/>
    </source>
</evidence>
<accession>A0AAE3WBJ2</accession>
<evidence type="ECO:0000313" key="3">
    <source>
        <dbReference type="Proteomes" id="UP001226762"/>
    </source>
</evidence>
<feature type="region of interest" description="Disordered" evidence="1">
    <location>
        <begin position="93"/>
        <end position="125"/>
    </location>
</feature>
<dbReference type="Proteomes" id="UP001226762">
    <property type="component" value="Unassembled WGS sequence"/>
</dbReference>
<feature type="compositionally biased region" description="Basic and acidic residues" evidence="1">
    <location>
        <begin position="96"/>
        <end position="111"/>
    </location>
</feature>
<gene>
    <name evidence="2" type="ORF">NO357_09760</name>
</gene>
<reference evidence="2" key="1">
    <citation type="submission" date="2022-07" db="EMBL/GenBank/DDBJ databases">
        <authorList>
            <person name="Otstavnykh N."/>
            <person name="Isaeva M."/>
            <person name="Bystritskaya E."/>
        </authorList>
    </citation>
    <scope>NUCLEOTIDE SEQUENCE</scope>
    <source>
        <strain evidence="2">KCTC 52189</strain>
    </source>
</reference>
<name>A0AAE3WBJ2_9RHOB</name>
<proteinExistence type="predicted"/>
<dbReference type="EMBL" id="JANHAX010000002">
    <property type="protein sequence ID" value="MDQ2090181.1"/>
    <property type="molecule type" value="Genomic_DNA"/>
</dbReference>
<dbReference type="AlphaFoldDB" id="A0AAE3WBJ2"/>
<organism evidence="2 3">
    <name type="scientific">Marimonas arenosa</name>
    <dbReference type="NCBI Taxonomy" id="1795305"/>
    <lineage>
        <taxon>Bacteria</taxon>
        <taxon>Pseudomonadati</taxon>
        <taxon>Pseudomonadota</taxon>
        <taxon>Alphaproteobacteria</taxon>
        <taxon>Rhodobacterales</taxon>
        <taxon>Paracoccaceae</taxon>
        <taxon>Marimonas</taxon>
    </lineage>
</organism>
<sequence>MSHVLVPPDTPCLVPGFDPAEDILAIALPADRDGGLDHHLAIRRNKRRGFLEVALTHTASGARFLVRMPGLDRLDPSCVAVISLDDAELLAPKARTAGETRSSVDEAERGGPGRGPRKMAFHHRHDWYRDGPPAERYFDLSNPESELDIHLDTENGGSVYAIRLTEKMQPRHPGGQKNLVADTQRSIVLVQASPGTPLLSSSVLAQWFTTRLGSDRFRVIARIWLGNERQYVDADTGTRRRVGRINDSPALAIRGPLAGSVAIER</sequence>
<protein>
    <submittedName>
        <fullName evidence="2">Uncharacterized protein</fullName>
    </submittedName>
</protein>
<keyword evidence="3" id="KW-1185">Reference proteome</keyword>
<reference evidence="2" key="2">
    <citation type="submission" date="2023-02" db="EMBL/GenBank/DDBJ databases">
        <title>'Rhodoalgimonas zhirmunskyi' gen. nov., isolated from a red alga.</title>
        <authorList>
            <person name="Nedashkovskaya O.I."/>
            <person name="Otstavnykh N.Y."/>
            <person name="Bystritskaya E.P."/>
            <person name="Balabanova L.A."/>
            <person name="Isaeva M.P."/>
        </authorList>
    </citation>
    <scope>NUCLEOTIDE SEQUENCE</scope>
    <source>
        <strain evidence="2">KCTC 52189</strain>
    </source>
</reference>
<evidence type="ECO:0000256" key="1">
    <source>
        <dbReference type="SAM" id="MobiDB-lite"/>
    </source>
</evidence>